<feature type="transmembrane region" description="Helical" evidence="1">
    <location>
        <begin position="21"/>
        <end position="41"/>
    </location>
</feature>
<dbReference type="PANTHER" id="PTHR16779:SF1">
    <property type="entry name" value="BETA-1,4-MANNOSYLTRANSFERASE EGH"/>
    <property type="match status" value="1"/>
</dbReference>
<dbReference type="InterPro" id="IPR029044">
    <property type="entry name" value="Nucleotide-diphossugar_trans"/>
</dbReference>
<dbReference type="Pfam" id="PF13632">
    <property type="entry name" value="Glyco_trans_2_3"/>
    <property type="match status" value="1"/>
</dbReference>
<protein>
    <recommendedName>
        <fullName evidence="2">Glycosyltransferase 2-like domain-containing protein</fullName>
    </recommendedName>
</protein>
<dbReference type="RefSeq" id="XP_025572790.1">
    <property type="nucleotide sequence ID" value="XM_025722812.1"/>
</dbReference>
<keyword evidence="4" id="KW-1185">Reference proteome</keyword>
<organism evidence="3 4">
    <name type="scientific">Aspergillus ibericus CBS 121593</name>
    <dbReference type="NCBI Taxonomy" id="1448316"/>
    <lineage>
        <taxon>Eukaryota</taxon>
        <taxon>Fungi</taxon>
        <taxon>Dikarya</taxon>
        <taxon>Ascomycota</taxon>
        <taxon>Pezizomycotina</taxon>
        <taxon>Eurotiomycetes</taxon>
        <taxon>Eurotiomycetidae</taxon>
        <taxon>Eurotiales</taxon>
        <taxon>Aspergillaceae</taxon>
        <taxon>Aspergillus</taxon>
        <taxon>Aspergillus subgen. Circumdati</taxon>
    </lineage>
</organism>
<dbReference type="InterPro" id="IPR001173">
    <property type="entry name" value="Glyco_trans_2-like"/>
</dbReference>
<feature type="transmembrane region" description="Helical" evidence="1">
    <location>
        <begin position="354"/>
        <end position="377"/>
    </location>
</feature>
<dbReference type="Gene3D" id="3.90.550.10">
    <property type="entry name" value="Spore Coat Polysaccharide Biosynthesis Protein SpsA, Chain A"/>
    <property type="match status" value="1"/>
</dbReference>
<keyword evidence="1" id="KW-0812">Transmembrane</keyword>
<dbReference type="PANTHER" id="PTHR16779">
    <property type="entry name" value="BETA-1,4-MANNOSYLTRANSFERASE EGH"/>
    <property type="match status" value="1"/>
</dbReference>
<evidence type="ECO:0000313" key="4">
    <source>
        <dbReference type="Proteomes" id="UP000249402"/>
    </source>
</evidence>
<keyword evidence="1" id="KW-0472">Membrane</keyword>
<reference evidence="3 4" key="1">
    <citation type="submission" date="2018-02" db="EMBL/GenBank/DDBJ databases">
        <title>The genomes of Aspergillus section Nigri reveals drivers in fungal speciation.</title>
        <authorList>
            <consortium name="DOE Joint Genome Institute"/>
            <person name="Vesth T.C."/>
            <person name="Nybo J."/>
            <person name="Theobald S."/>
            <person name="Brandl J."/>
            <person name="Frisvad J.C."/>
            <person name="Nielsen K.F."/>
            <person name="Lyhne E.K."/>
            <person name="Kogle M.E."/>
            <person name="Kuo A."/>
            <person name="Riley R."/>
            <person name="Clum A."/>
            <person name="Nolan M."/>
            <person name="Lipzen A."/>
            <person name="Salamov A."/>
            <person name="Henrissat B."/>
            <person name="Wiebenga A."/>
            <person name="De vries R.P."/>
            <person name="Grigoriev I.V."/>
            <person name="Mortensen U.H."/>
            <person name="Andersen M.R."/>
            <person name="Baker S.E."/>
        </authorList>
    </citation>
    <scope>NUCLEOTIDE SEQUENCE [LARGE SCALE GENOMIC DNA]</scope>
    <source>
        <strain evidence="3 4">CBS 121593</strain>
    </source>
</reference>
<dbReference type="VEuPathDB" id="FungiDB:BO80DRAFT_466910"/>
<accession>A0A395GSU8</accession>
<dbReference type="EMBL" id="KZ824453">
    <property type="protein sequence ID" value="RAK98462.1"/>
    <property type="molecule type" value="Genomic_DNA"/>
</dbReference>
<dbReference type="GeneID" id="37227677"/>
<feature type="transmembrane region" description="Helical" evidence="1">
    <location>
        <begin position="61"/>
        <end position="78"/>
    </location>
</feature>
<dbReference type="Proteomes" id="UP000249402">
    <property type="component" value="Unassembled WGS sequence"/>
</dbReference>
<sequence length="458" mass="52470">MTIDQVGPNGSRAPWGHSNRIYSILQYNYIVFPCTLLLTFYGLRRLVDYTGYYAQVSDEGWTRSATIHAVLTAFFFFIQIPPYANTLGLCLPMQPYKYSTGPKTRRLGTLRVCLVTKGTNVQAAIKSAHCWDVLTQRNHPSVHFHVLVDNDNSDEFRQQLPSYITVDQVPKHVPSKRAMYKARALEHFRQKYKLSKEDWVLHLDEESEIDEHVMVTSLDFIKRGTALFGNGTIYYTSTNHWTNTFLSAAEVVRLAEDYGRFQLPFKAFRRPLLGWIHGSWMLINGEVENTIKWDTDNVCEDYWFGYHAAKHGFKFEWVHALFREQPPVSVLDFWRQRRRWYTGIWGVNTITVRLALIAAGLGGLGIFIFPIIALFGVRVVVPPWYWPWMLFNDATNLHVLVVAGVLQDLSVADISIVSIVYHVIMSVLLSPFAHILQTVALASALVVPSKGYCVIDKT</sequence>
<dbReference type="GO" id="GO:0019187">
    <property type="term" value="F:beta-1,4-mannosyltransferase activity"/>
    <property type="evidence" value="ECO:0007669"/>
    <property type="project" value="InterPro"/>
</dbReference>
<proteinExistence type="predicted"/>
<name>A0A395GSU8_9EURO</name>
<feature type="domain" description="Glycosyltransferase 2-like" evidence="2">
    <location>
        <begin position="199"/>
        <end position="390"/>
    </location>
</feature>
<keyword evidence="1" id="KW-1133">Transmembrane helix</keyword>
<dbReference type="OrthoDB" id="5819582at2759"/>
<evidence type="ECO:0000313" key="3">
    <source>
        <dbReference type="EMBL" id="RAK98462.1"/>
    </source>
</evidence>
<evidence type="ECO:0000259" key="2">
    <source>
        <dbReference type="Pfam" id="PF13632"/>
    </source>
</evidence>
<dbReference type="AlphaFoldDB" id="A0A395GSU8"/>
<dbReference type="STRING" id="1448316.A0A395GSU8"/>
<dbReference type="InterPro" id="IPR027389">
    <property type="entry name" value="B_mannosylTrfase_Bre-3/Egh"/>
</dbReference>
<gene>
    <name evidence="3" type="ORF">BO80DRAFT_466910</name>
</gene>
<dbReference type="SUPFAM" id="SSF53448">
    <property type="entry name" value="Nucleotide-diphospho-sugar transferases"/>
    <property type="match status" value="1"/>
</dbReference>
<dbReference type="GO" id="GO:0005737">
    <property type="term" value="C:cytoplasm"/>
    <property type="evidence" value="ECO:0007669"/>
    <property type="project" value="TreeGrafter"/>
</dbReference>
<evidence type="ECO:0000256" key="1">
    <source>
        <dbReference type="SAM" id="Phobius"/>
    </source>
</evidence>